<accession>A0ABW4A7I6</accession>
<evidence type="ECO:0000313" key="1">
    <source>
        <dbReference type="EMBL" id="MFD1366514.1"/>
    </source>
</evidence>
<dbReference type="Proteomes" id="UP001597183">
    <property type="component" value="Unassembled WGS sequence"/>
</dbReference>
<keyword evidence="2" id="KW-1185">Reference proteome</keyword>
<comment type="caution">
    <text evidence="1">The sequence shown here is derived from an EMBL/GenBank/DDBJ whole genome shotgun (WGS) entry which is preliminary data.</text>
</comment>
<dbReference type="EMBL" id="JBHTMK010000018">
    <property type="protein sequence ID" value="MFD1366514.1"/>
    <property type="molecule type" value="Genomic_DNA"/>
</dbReference>
<dbReference type="RefSeq" id="WP_317793272.1">
    <property type="nucleotide sequence ID" value="NZ_AP028461.1"/>
</dbReference>
<reference evidence="2" key="1">
    <citation type="journal article" date="2019" name="Int. J. Syst. Evol. Microbiol.">
        <title>The Global Catalogue of Microorganisms (GCM) 10K type strain sequencing project: providing services to taxonomists for standard genome sequencing and annotation.</title>
        <authorList>
            <consortium name="The Broad Institute Genomics Platform"/>
            <consortium name="The Broad Institute Genome Sequencing Center for Infectious Disease"/>
            <person name="Wu L."/>
            <person name="Ma J."/>
        </authorList>
    </citation>
    <scope>NUCLEOTIDE SEQUENCE [LARGE SCALE GENOMIC DNA]</scope>
    <source>
        <strain evidence="2">CCM 7526</strain>
    </source>
</reference>
<name>A0ABW4A7I6_9ACTN</name>
<organism evidence="1 2">
    <name type="scientific">Actinoplanes sichuanensis</name>
    <dbReference type="NCBI Taxonomy" id="512349"/>
    <lineage>
        <taxon>Bacteria</taxon>
        <taxon>Bacillati</taxon>
        <taxon>Actinomycetota</taxon>
        <taxon>Actinomycetes</taxon>
        <taxon>Micromonosporales</taxon>
        <taxon>Micromonosporaceae</taxon>
        <taxon>Actinoplanes</taxon>
    </lineage>
</organism>
<proteinExistence type="predicted"/>
<sequence length="130" mass="14097">MDSDDLIFELGTLVDESAAPAPDTVDVTGSGTLRAAERRLRDFFLHSSAPAVTVTVGGRTAGVVTRRSLDAAGGTAAEPGAGERLEPLGDSTRYRLLVFACRPCDRTEHRMHYDLRDLPECAHGRMELQR</sequence>
<evidence type="ECO:0000313" key="2">
    <source>
        <dbReference type="Proteomes" id="UP001597183"/>
    </source>
</evidence>
<protein>
    <submittedName>
        <fullName evidence="1">Uncharacterized protein</fullName>
    </submittedName>
</protein>
<gene>
    <name evidence="1" type="ORF">ACFQ5G_14260</name>
</gene>